<comment type="caution">
    <text evidence="1">The sequence shown here is derived from an EMBL/GenBank/DDBJ whole genome shotgun (WGS) entry which is preliminary data.</text>
</comment>
<gene>
    <name evidence="1" type="ORF">Poli38472_012578</name>
</gene>
<dbReference type="OrthoDB" id="92924at2759"/>
<evidence type="ECO:0000313" key="2">
    <source>
        <dbReference type="Proteomes" id="UP000794436"/>
    </source>
</evidence>
<accession>A0A8K1CDQ1</accession>
<protein>
    <submittedName>
        <fullName evidence="1">Uncharacterized protein</fullName>
    </submittedName>
</protein>
<dbReference type="Proteomes" id="UP000794436">
    <property type="component" value="Unassembled WGS sequence"/>
</dbReference>
<dbReference type="AlphaFoldDB" id="A0A8K1CDQ1"/>
<sequence>MKPRLPSLAMPTLKLTDEEQQAVIDESEAVLAEFLVHEPRIRTGMTKLDKKKWKEVKAQEDFRVYKERRPSLSMRDQIGVLSDVLTPRFISLRDAPILSAWTMKESSDEEPSVITTTNDPNVPIVVATGHVEGLLEDVSLAH</sequence>
<reference evidence="1" key="1">
    <citation type="submission" date="2019-03" db="EMBL/GenBank/DDBJ databases">
        <title>Long read genome sequence of the mycoparasitic Pythium oligandrum ATCC 38472 isolated from sugarbeet rhizosphere.</title>
        <authorList>
            <person name="Gaulin E."/>
        </authorList>
    </citation>
    <scope>NUCLEOTIDE SEQUENCE</scope>
    <source>
        <strain evidence="1">ATCC 38472_TT</strain>
    </source>
</reference>
<organism evidence="1 2">
    <name type="scientific">Pythium oligandrum</name>
    <name type="common">Mycoparasitic fungus</name>
    <dbReference type="NCBI Taxonomy" id="41045"/>
    <lineage>
        <taxon>Eukaryota</taxon>
        <taxon>Sar</taxon>
        <taxon>Stramenopiles</taxon>
        <taxon>Oomycota</taxon>
        <taxon>Peronosporomycetes</taxon>
        <taxon>Pythiales</taxon>
        <taxon>Pythiaceae</taxon>
        <taxon>Pythium</taxon>
    </lineage>
</organism>
<proteinExistence type="predicted"/>
<evidence type="ECO:0000313" key="1">
    <source>
        <dbReference type="EMBL" id="TMW61387.1"/>
    </source>
</evidence>
<name>A0A8K1CDQ1_PYTOL</name>
<keyword evidence="2" id="KW-1185">Reference proteome</keyword>
<dbReference type="EMBL" id="SPLM01000076">
    <property type="protein sequence ID" value="TMW61387.1"/>
    <property type="molecule type" value="Genomic_DNA"/>
</dbReference>